<feature type="compositionally biased region" description="Basic and acidic residues" evidence="2">
    <location>
        <begin position="229"/>
        <end position="240"/>
    </location>
</feature>
<gene>
    <name evidence="6" type="ORF">JCM5805K_2820</name>
    <name evidence="5" type="ORF">LL14B4_00755</name>
    <name evidence="4" type="ORF">LLUC06_0246</name>
    <name evidence="3" type="ORF">LLUC11_0165</name>
    <name evidence="7" type="ORF">M20_1445</name>
</gene>
<dbReference type="EMBL" id="BBSI01000040">
    <property type="protein sequence ID" value="GAM81696.1"/>
    <property type="molecule type" value="Genomic_DNA"/>
</dbReference>
<evidence type="ECO:0000313" key="3">
    <source>
        <dbReference type="EMBL" id="ARE12501.1"/>
    </source>
</evidence>
<evidence type="ECO:0000256" key="2">
    <source>
        <dbReference type="SAM" id="MobiDB-lite"/>
    </source>
</evidence>
<dbReference type="InterPro" id="IPR038141">
    <property type="entry name" value="YutD-like_sf"/>
</dbReference>
<accession>A0A0B8QSP0</accession>
<dbReference type="InterPro" id="IPR009370">
    <property type="entry name" value="YutD-like"/>
</dbReference>
<dbReference type="Proteomes" id="UP000192095">
    <property type="component" value="Chromosome"/>
</dbReference>
<evidence type="ECO:0000313" key="7">
    <source>
        <dbReference type="EMBL" id="KSU20587.1"/>
    </source>
</evidence>
<organism evidence="6 8">
    <name type="scientific">Lactococcus lactis subsp. lactis</name>
    <name type="common">Streptococcus lactis</name>
    <dbReference type="NCBI Taxonomy" id="1360"/>
    <lineage>
        <taxon>Bacteria</taxon>
        <taxon>Bacillati</taxon>
        <taxon>Bacillota</taxon>
        <taxon>Bacilli</taxon>
        <taxon>Lactobacillales</taxon>
        <taxon>Streptococcaceae</taxon>
        <taxon>Lactococcus</taxon>
    </lineage>
</organism>
<evidence type="ECO:0000313" key="12">
    <source>
        <dbReference type="Proteomes" id="UP000245919"/>
    </source>
</evidence>
<evidence type="ECO:0000313" key="9">
    <source>
        <dbReference type="Proteomes" id="UP000053719"/>
    </source>
</evidence>
<dbReference type="Proteomes" id="UP000192067">
    <property type="component" value="Chromosome"/>
</dbReference>
<dbReference type="GeneID" id="89632320"/>
<evidence type="ECO:0000256" key="1">
    <source>
        <dbReference type="PIRSR" id="PIRSR012565-1"/>
    </source>
</evidence>
<dbReference type="Proteomes" id="UP000245919">
    <property type="component" value="Chromosome"/>
</dbReference>
<evidence type="ECO:0000313" key="11">
    <source>
        <dbReference type="Proteomes" id="UP000192095"/>
    </source>
</evidence>
<reference evidence="7" key="4">
    <citation type="journal article" date="2017" name="Genome Announc.">
        <title>Draft Genome Sequences of 24 Lactococcus lactis Strains.</title>
        <authorList>
            <person name="Backus L."/>
            <person name="Wels M."/>
            <person name="Boekhorst J."/>
            <person name="Dijkstra A.R."/>
            <person name="Beerthuyzen M."/>
            <person name="Kelly W.J."/>
            <person name="Siezen R.J."/>
            <person name="van Hijum S.A."/>
            <person name="Bachmann H."/>
        </authorList>
    </citation>
    <scope>NUCLEOTIDE SEQUENCE</scope>
    <source>
        <strain evidence="7">M20</strain>
    </source>
</reference>
<dbReference type="EMBL" id="CP015902">
    <property type="protein sequence ID" value="ARE19794.1"/>
    <property type="molecule type" value="Genomic_DNA"/>
</dbReference>
<reference evidence="5 12" key="5">
    <citation type="submission" date="2018-03" db="EMBL/GenBank/DDBJ databases">
        <title>Genome sequence of Lactococcus lactis strain 14B4 from almond drupe.</title>
        <authorList>
            <person name="Tran T.D."/>
            <person name="McGarvey J.A."/>
            <person name="Huynh S."/>
            <person name="Parker C.T."/>
        </authorList>
    </citation>
    <scope>NUCLEOTIDE SEQUENCE [LARGE SCALE GENOMIC DNA]</scope>
    <source>
        <strain evidence="5 12">14B4</strain>
    </source>
</reference>
<feature type="compositionally biased region" description="Basic and acidic residues" evidence="2">
    <location>
        <begin position="149"/>
        <end position="192"/>
    </location>
</feature>
<reference evidence="4" key="6">
    <citation type="submission" date="2023-07" db="EMBL/GenBank/DDBJ databases">
        <authorList>
            <person name="McDonnell B."/>
        </authorList>
    </citation>
    <scope>NUCLEOTIDE SEQUENCE</scope>
    <source>
        <strain evidence="4">UC06</strain>
    </source>
</reference>
<dbReference type="RefSeq" id="WP_012897022.1">
    <property type="nucleotide sequence ID" value="NZ_BAABQR010000003.1"/>
</dbReference>
<dbReference type="EMBL" id="CP028160">
    <property type="protein sequence ID" value="AWN64797.1"/>
    <property type="molecule type" value="Genomic_DNA"/>
</dbReference>
<feature type="region of interest" description="Disordered" evidence="2">
    <location>
        <begin position="136"/>
        <end position="252"/>
    </location>
</feature>
<feature type="disulfide bond" evidence="1">
    <location>
        <begin position="102"/>
        <end position="106"/>
    </location>
</feature>
<reference evidence="6 8" key="1">
    <citation type="submission" date="2015-01" db="EMBL/GenBank/DDBJ databases">
        <title>Lactococcus lactis subsp.lactis JCM 5805 whole genome shotgun sequence.</title>
        <authorList>
            <person name="Fujii T."/>
            <person name="Tomita Y."/>
            <person name="Ikushima S."/>
            <person name="Fujiwara D."/>
        </authorList>
    </citation>
    <scope>NUCLEOTIDE SEQUENCE [LARGE SCALE GENOMIC DNA]</scope>
    <source>
        <strain evidence="6 8">JCM 5805</strain>
    </source>
</reference>
<dbReference type="PIRSF" id="PIRSF012565">
    <property type="entry name" value="DUF1027"/>
    <property type="match status" value="1"/>
</dbReference>
<dbReference type="EMBL" id="LKLU01000084">
    <property type="protein sequence ID" value="KSU20587.1"/>
    <property type="molecule type" value="Genomic_DNA"/>
</dbReference>
<evidence type="ECO:0000313" key="10">
    <source>
        <dbReference type="Proteomes" id="UP000192067"/>
    </source>
</evidence>
<dbReference type="Gene3D" id="3.50.4.20">
    <property type="match status" value="1"/>
</dbReference>
<dbReference type="PATRIC" id="fig|1360.100.peg.109"/>
<dbReference type="Proteomes" id="UP000031847">
    <property type="component" value="Unassembled WGS sequence"/>
</dbReference>
<reference evidence="10 11" key="3">
    <citation type="journal article" date="2017" name="BMC Genomics">
        <title>Comparative and functional genomics of the Lactococcus lactis taxon; insights into evolution and niche adaptation.</title>
        <authorList>
            <person name="Kelleher P."/>
            <person name="Bottacini F."/>
            <person name="Mahony J."/>
            <person name="Kilcawley K.N."/>
            <person name="van Sinderen D."/>
        </authorList>
    </citation>
    <scope>NUCLEOTIDE SEQUENCE [LARGE SCALE GENOMIC DNA]</scope>
    <source>
        <strain evidence="4 11">UC06</strain>
        <strain evidence="3 10">UC11</strain>
    </source>
</reference>
<sequence length="252" mass="30203">MAKVIDESKLNYNKYPGEHVMAVGEVVQVGQRTFHIVHNYREAFDAEKLEQRFSDVLDKYDYIVGDWGFEQLRLKGFFSTSRRKMLADNKIDHLEDYVNEYCNYGCAYFVLRRIRTKDEAFVSEKLFTEKELKQGFDKPRRKRNRNRNRVRDEQKVNAKEDKRSENSLEARKDFKIREKSTDRKPKVTDKNKKVSVSKKSQERKTDNKKQNPAKDSDKKFTMKKRNPRKKVEQTETKKQENQGFVIRNRKKD</sequence>
<feature type="compositionally biased region" description="Basic and acidic residues" evidence="2">
    <location>
        <begin position="199"/>
        <end position="220"/>
    </location>
</feature>
<evidence type="ECO:0000313" key="6">
    <source>
        <dbReference type="EMBL" id="GAM81696.1"/>
    </source>
</evidence>
<dbReference type="EMBL" id="CP015904">
    <property type="protein sequence ID" value="ARE12501.1"/>
    <property type="molecule type" value="Genomic_DNA"/>
</dbReference>
<evidence type="ECO:0000313" key="4">
    <source>
        <dbReference type="EMBL" id="ARE19794.1"/>
    </source>
</evidence>
<evidence type="ECO:0000313" key="5">
    <source>
        <dbReference type="EMBL" id="AWN64797.1"/>
    </source>
</evidence>
<proteinExistence type="predicted"/>
<dbReference type="AlphaFoldDB" id="A0A0B8QSP0"/>
<feature type="compositionally biased region" description="Basic residues" evidence="2">
    <location>
        <begin position="139"/>
        <end position="148"/>
    </location>
</feature>
<keyword evidence="1" id="KW-1015">Disulfide bond</keyword>
<name>A0A0B8QSP0_LACLL</name>
<dbReference type="Pfam" id="PF06265">
    <property type="entry name" value="YutD-like"/>
    <property type="match status" value="1"/>
</dbReference>
<evidence type="ECO:0000313" key="8">
    <source>
        <dbReference type="Proteomes" id="UP000031847"/>
    </source>
</evidence>
<protein>
    <submittedName>
        <fullName evidence="5">DUF1027 domain-containing protein</fullName>
    </submittedName>
    <submittedName>
        <fullName evidence="6">Uncharacterized protein conserved in bacteria</fullName>
    </submittedName>
    <submittedName>
        <fullName evidence="4">YutD family protein</fullName>
    </submittedName>
</protein>
<reference evidence="9" key="2">
    <citation type="submission" date="2015-10" db="EMBL/GenBank/DDBJ databases">
        <title>Draft Genome Sequences of 11 Lactococcus lactis subspecies cremoris strains.</title>
        <authorList>
            <person name="Wels M."/>
            <person name="Backus L."/>
            <person name="Boekhorst J."/>
            <person name="Dijkstra A."/>
            <person name="Beerthuizen M."/>
            <person name="Kelly W."/>
            <person name="Siezen R."/>
            <person name="Bachmann H."/>
            <person name="Van Hijum S."/>
        </authorList>
    </citation>
    <scope>NUCLEOTIDE SEQUENCE [LARGE SCALE GENOMIC DNA]</scope>
    <source>
        <strain evidence="9">M20</strain>
    </source>
</reference>
<dbReference type="Proteomes" id="UP000053719">
    <property type="component" value="Unassembled WGS sequence"/>
</dbReference>